<feature type="domain" description="PPIase cyclophilin-type" evidence="9">
    <location>
        <begin position="43"/>
        <end position="172"/>
    </location>
</feature>
<dbReference type="GO" id="GO:0003755">
    <property type="term" value="F:peptidyl-prolyl cis-trans isomerase activity"/>
    <property type="evidence" value="ECO:0007669"/>
    <property type="project" value="UniProtKB-KW"/>
</dbReference>
<evidence type="ECO:0000256" key="7">
    <source>
        <dbReference type="ARBA" id="ARBA00023235"/>
    </source>
</evidence>
<dbReference type="PROSITE" id="PS52015">
    <property type="entry name" value="TONB_CTD"/>
    <property type="match status" value="1"/>
</dbReference>
<dbReference type="Proteomes" id="UP000520814">
    <property type="component" value="Unassembled WGS sequence"/>
</dbReference>
<comment type="caution">
    <text evidence="11">The sequence shown here is derived from an EMBL/GenBank/DDBJ whole genome shotgun (WGS) entry which is preliminary data.</text>
</comment>
<evidence type="ECO:0000256" key="5">
    <source>
        <dbReference type="ARBA" id="ARBA00023110"/>
    </source>
</evidence>
<evidence type="ECO:0000313" key="11">
    <source>
        <dbReference type="EMBL" id="MBB6052306.1"/>
    </source>
</evidence>
<sequence>MLALLAFMVLTQTPPPAQKPPEKKPEKAKPAPKPKKEAPKKQERPIATLETAKGTVVVELEPTEAPVAVSNFISLAQRGFYNGLTFHRVEDSLVQGGDPLGNGTGGPGYTIPFEQNRGLKNVKGVMGMARGAERDSAGSQFYLLKKDVPGFDLSGYTLFGRVTSGQDVLDKIAVGDKITSVAVTVPPGYKPRAFGETHAAEPQTLFYPVLPDDLASRTYSRTVKVKVAVGTTGSADITLTRGSGDEEIDDAIVAAMRLWRWQPALKQGQPVAQTLEFVYDLATHSRRMGGKE</sequence>
<feature type="compositionally biased region" description="Basic and acidic residues" evidence="8">
    <location>
        <begin position="20"/>
        <end position="44"/>
    </location>
</feature>
<evidence type="ECO:0000259" key="10">
    <source>
        <dbReference type="PROSITE" id="PS52015"/>
    </source>
</evidence>
<keyword evidence="7" id="KW-0413">Isomerase</keyword>
<evidence type="ECO:0000259" key="9">
    <source>
        <dbReference type="PROSITE" id="PS50072"/>
    </source>
</evidence>
<dbReference type="Gene3D" id="2.40.100.10">
    <property type="entry name" value="Cyclophilin-like"/>
    <property type="match status" value="1"/>
</dbReference>
<dbReference type="InterPro" id="IPR044665">
    <property type="entry name" value="E_coli_cyclophilin_A-like"/>
</dbReference>
<evidence type="ECO:0000256" key="4">
    <source>
        <dbReference type="ARBA" id="ARBA00022989"/>
    </source>
</evidence>
<dbReference type="PROSITE" id="PS50072">
    <property type="entry name" value="CSA_PPIASE_2"/>
    <property type="match status" value="1"/>
</dbReference>
<keyword evidence="12" id="KW-1185">Reference proteome</keyword>
<organism evidence="11 12">
    <name type="scientific">Armatimonas rosea</name>
    <dbReference type="NCBI Taxonomy" id="685828"/>
    <lineage>
        <taxon>Bacteria</taxon>
        <taxon>Bacillati</taxon>
        <taxon>Armatimonadota</taxon>
        <taxon>Armatimonadia</taxon>
        <taxon>Armatimonadales</taxon>
        <taxon>Armatimonadaceae</taxon>
        <taxon>Armatimonas</taxon>
    </lineage>
</organism>
<dbReference type="AlphaFoldDB" id="A0A7W9W8J4"/>
<evidence type="ECO:0000256" key="8">
    <source>
        <dbReference type="SAM" id="MobiDB-lite"/>
    </source>
</evidence>
<dbReference type="GO" id="GO:0016020">
    <property type="term" value="C:membrane"/>
    <property type="evidence" value="ECO:0007669"/>
    <property type="project" value="UniProtKB-SubCell"/>
</dbReference>
<evidence type="ECO:0000313" key="12">
    <source>
        <dbReference type="Proteomes" id="UP000520814"/>
    </source>
</evidence>
<keyword evidence="5" id="KW-0697">Rotamase</keyword>
<name>A0A7W9W8J4_ARMRO</name>
<dbReference type="SUPFAM" id="SSF74653">
    <property type="entry name" value="TolA/TonB C-terminal domain"/>
    <property type="match status" value="1"/>
</dbReference>
<protein>
    <recommendedName>
        <fullName evidence="2">peptidylprolyl isomerase</fullName>
        <ecNumber evidence="2">5.2.1.8</ecNumber>
    </recommendedName>
</protein>
<accession>A0A7W9W8J4</accession>
<evidence type="ECO:0000256" key="2">
    <source>
        <dbReference type="ARBA" id="ARBA00013194"/>
    </source>
</evidence>
<dbReference type="EC" id="5.2.1.8" evidence="2"/>
<keyword evidence="6" id="KW-0472">Membrane</keyword>
<dbReference type="InterPro" id="IPR037682">
    <property type="entry name" value="TonB_C"/>
</dbReference>
<evidence type="ECO:0000256" key="3">
    <source>
        <dbReference type="ARBA" id="ARBA00022692"/>
    </source>
</evidence>
<reference evidence="11 12" key="1">
    <citation type="submission" date="2020-08" db="EMBL/GenBank/DDBJ databases">
        <title>Genomic Encyclopedia of Type Strains, Phase IV (KMG-IV): sequencing the most valuable type-strain genomes for metagenomic binning, comparative biology and taxonomic classification.</title>
        <authorList>
            <person name="Goeker M."/>
        </authorList>
    </citation>
    <scope>NUCLEOTIDE SEQUENCE [LARGE SCALE GENOMIC DNA]</scope>
    <source>
        <strain evidence="11 12">DSM 23562</strain>
    </source>
</reference>
<dbReference type="Pfam" id="PF03544">
    <property type="entry name" value="TonB_C"/>
    <property type="match status" value="1"/>
</dbReference>
<evidence type="ECO:0000256" key="6">
    <source>
        <dbReference type="ARBA" id="ARBA00023136"/>
    </source>
</evidence>
<dbReference type="InterPro" id="IPR006260">
    <property type="entry name" value="TonB/TolA_C"/>
</dbReference>
<dbReference type="NCBIfam" id="TIGR01352">
    <property type="entry name" value="tonB_Cterm"/>
    <property type="match status" value="1"/>
</dbReference>
<feature type="region of interest" description="Disordered" evidence="8">
    <location>
        <begin position="10"/>
        <end position="45"/>
    </location>
</feature>
<dbReference type="InterPro" id="IPR029000">
    <property type="entry name" value="Cyclophilin-like_dom_sf"/>
</dbReference>
<keyword evidence="4" id="KW-1133">Transmembrane helix</keyword>
<proteinExistence type="predicted"/>
<dbReference type="Pfam" id="PF00160">
    <property type="entry name" value="Pro_isomerase"/>
    <property type="match status" value="1"/>
</dbReference>
<gene>
    <name evidence="11" type="ORF">HNQ39_004127</name>
</gene>
<dbReference type="GO" id="GO:0055085">
    <property type="term" value="P:transmembrane transport"/>
    <property type="evidence" value="ECO:0007669"/>
    <property type="project" value="InterPro"/>
</dbReference>
<dbReference type="CDD" id="cd00317">
    <property type="entry name" value="cyclophilin"/>
    <property type="match status" value="1"/>
</dbReference>
<dbReference type="RefSeq" id="WP_184201112.1">
    <property type="nucleotide sequence ID" value="NZ_JACHGW010000004.1"/>
</dbReference>
<keyword evidence="3" id="KW-0812">Transmembrane</keyword>
<comment type="subcellular location">
    <subcellularLocation>
        <location evidence="1">Membrane</location>
        <topology evidence="1">Single-pass membrane protein</topology>
    </subcellularLocation>
</comment>
<dbReference type="PANTHER" id="PTHR43246">
    <property type="entry name" value="PEPTIDYL-PROLYL CIS-TRANS ISOMERASE CYP38, CHLOROPLASTIC"/>
    <property type="match status" value="1"/>
</dbReference>
<dbReference type="InterPro" id="IPR002130">
    <property type="entry name" value="Cyclophilin-type_PPIase_dom"/>
</dbReference>
<dbReference type="EMBL" id="JACHGW010000004">
    <property type="protein sequence ID" value="MBB6052306.1"/>
    <property type="molecule type" value="Genomic_DNA"/>
</dbReference>
<dbReference type="SUPFAM" id="SSF50891">
    <property type="entry name" value="Cyclophilin-like"/>
    <property type="match status" value="1"/>
</dbReference>
<feature type="domain" description="TonB C-terminal" evidence="10">
    <location>
        <begin position="195"/>
        <end position="288"/>
    </location>
</feature>
<evidence type="ECO:0000256" key="1">
    <source>
        <dbReference type="ARBA" id="ARBA00004167"/>
    </source>
</evidence>
<dbReference type="Gene3D" id="3.30.1150.10">
    <property type="match status" value="1"/>
</dbReference>